<gene>
    <name evidence="2" type="ORF">KDA27_13600</name>
</gene>
<reference evidence="2" key="1">
    <citation type="submission" date="2020-04" db="EMBL/GenBank/DDBJ databases">
        <authorList>
            <person name="Zhang T."/>
        </authorList>
    </citation>
    <scope>NUCLEOTIDE SEQUENCE</scope>
    <source>
        <strain evidence="2">HKST-UBA02</strain>
    </source>
</reference>
<dbReference type="Proteomes" id="UP000739538">
    <property type="component" value="Unassembled WGS sequence"/>
</dbReference>
<dbReference type="EMBL" id="JAGQHS010000069">
    <property type="protein sequence ID" value="MCA9756833.1"/>
    <property type="molecule type" value="Genomic_DNA"/>
</dbReference>
<keyword evidence="1" id="KW-0472">Membrane</keyword>
<organism evidence="2 3">
    <name type="scientific">Eiseniibacteriota bacterium</name>
    <dbReference type="NCBI Taxonomy" id="2212470"/>
    <lineage>
        <taxon>Bacteria</taxon>
        <taxon>Candidatus Eiseniibacteriota</taxon>
    </lineage>
</organism>
<evidence type="ECO:0000313" key="3">
    <source>
        <dbReference type="Proteomes" id="UP000739538"/>
    </source>
</evidence>
<proteinExistence type="predicted"/>
<reference evidence="2" key="2">
    <citation type="journal article" date="2021" name="Microbiome">
        <title>Successional dynamics and alternative stable states in a saline activated sludge microbial community over 9 years.</title>
        <authorList>
            <person name="Wang Y."/>
            <person name="Ye J."/>
            <person name="Ju F."/>
            <person name="Liu L."/>
            <person name="Boyd J.A."/>
            <person name="Deng Y."/>
            <person name="Parks D.H."/>
            <person name="Jiang X."/>
            <person name="Yin X."/>
            <person name="Woodcroft B.J."/>
            <person name="Tyson G.W."/>
            <person name="Hugenholtz P."/>
            <person name="Polz M.F."/>
            <person name="Zhang T."/>
        </authorList>
    </citation>
    <scope>NUCLEOTIDE SEQUENCE</scope>
    <source>
        <strain evidence="2">HKST-UBA02</strain>
    </source>
</reference>
<name>A0A956SG03_UNCEI</name>
<dbReference type="Pfam" id="PF19588">
    <property type="entry name" value="SxtJ"/>
    <property type="match status" value="1"/>
</dbReference>
<feature type="transmembrane region" description="Helical" evidence="1">
    <location>
        <begin position="78"/>
        <end position="100"/>
    </location>
</feature>
<evidence type="ECO:0000313" key="2">
    <source>
        <dbReference type="EMBL" id="MCA9756833.1"/>
    </source>
</evidence>
<comment type="caution">
    <text evidence="2">The sequence shown here is derived from an EMBL/GenBank/DDBJ whole genome shotgun (WGS) entry which is preliminary data.</text>
</comment>
<keyword evidence="1" id="KW-1133">Transmembrane helix</keyword>
<sequence>MTSGRATKKELREFGLVVGAAFTIVGLLLWWRHGVQPWVFFGITGFLVIFGLVAPEILRPFQWFWMKLAHMLGWVMNRVLLGAIFYVVFTLVATVMRMIGRDTMHRKIDRDAPSYWHLRTDGPPPKERYERQF</sequence>
<feature type="transmembrane region" description="Helical" evidence="1">
    <location>
        <begin position="38"/>
        <end position="58"/>
    </location>
</feature>
<dbReference type="AlphaFoldDB" id="A0A956SG03"/>
<protein>
    <submittedName>
        <fullName evidence="2">SxtJ</fullName>
    </submittedName>
</protein>
<feature type="transmembrane region" description="Helical" evidence="1">
    <location>
        <begin position="14"/>
        <end position="31"/>
    </location>
</feature>
<accession>A0A956SG03</accession>
<dbReference type="InterPro" id="IPR045781">
    <property type="entry name" value="SxtJ"/>
</dbReference>
<keyword evidence="1" id="KW-0812">Transmembrane</keyword>
<evidence type="ECO:0000256" key="1">
    <source>
        <dbReference type="SAM" id="Phobius"/>
    </source>
</evidence>